<dbReference type="Gene3D" id="2.80.10.50">
    <property type="match status" value="1"/>
</dbReference>
<organism evidence="3 4">
    <name type="scientific">Zophobas morio</name>
    <dbReference type="NCBI Taxonomy" id="2755281"/>
    <lineage>
        <taxon>Eukaryota</taxon>
        <taxon>Metazoa</taxon>
        <taxon>Ecdysozoa</taxon>
        <taxon>Arthropoda</taxon>
        <taxon>Hexapoda</taxon>
        <taxon>Insecta</taxon>
        <taxon>Pterygota</taxon>
        <taxon>Neoptera</taxon>
        <taxon>Endopterygota</taxon>
        <taxon>Coleoptera</taxon>
        <taxon>Polyphaga</taxon>
        <taxon>Cucujiformia</taxon>
        <taxon>Tenebrionidae</taxon>
        <taxon>Zophobas</taxon>
    </lineage>
</organism>
<dbReference type="AlphaFoldDB" id="A0AA38MT22"/>
<evidence type="ECO:0000259" key="2">
    <source>
        <dbReference type="Pfam" id="PF14200"/>
    </source>
</evidence>
<dbReference type="Proteomes" id="UP001168821">
    <property type="component" value="Unassembled WGS sequence"/>
</dbReference>
<evidence type="ECO:0000256" key="1">
    <source>
        <dbReference type="SAM" id="SignalP"/>
    </source>
</evidence>
<proteinExistence type="predicted"/>
<name>A0AA38MT22_9CUCU</name>
<evidence type="ECO:0000313" key="3">
    <source>
        <dbReference type="EMBL" id="KAJ3666113.1"/>
    </source>
</evidence>
<reference evidence="3" key="1">
    <citation type="journal article" date="2023" name="G3 (Bethesda)">
        <title>Whole genome assemblies of Zophobas morio and Tenebrio molitor.</title>
        <authorList>
            <person name="Kaur S."/>
            <person name="Stinson S.A."/>
            <person name="diCenzo G.C."/>
        </authorList>
    </citation>
    <scope>NUCLEOTIDE SEQUENCE</scope>
    <source>
        <strain evidence="3">QUZm001</strain>
    </source>
</reference>
<protein>
    <recommendedName>
        <fullName evidence="2">Ricin B lectin domain-containing protein</fullName>
    </recommendedName>
</protein>
<comment type="caution">
    <text evidence="3">The sequence shown here is derived from an EMBL/GenBank/DDBJ whole genome shotgun (WGS) entry which is preliminary data.</text>
</comment>
<feature type="chain" id="PRO_5041241272" description="Ricin B lectin domain-containing protein" evidence="1">
    <location>
        <begin position="24"/>
        <end position="159"/>
    </location>
</feature>
<evidence type="ECO:0000313" key="4">
    <source>
        <dbReference type="Proteomes" id="UP001168821"/>
    </source>
</evidence>
<dbReference type="SUPFAM" id="SSF50370">
    <property type="entry name" value="Ricin B-like lectins"/>
    <property type="match status" value="1"/>
</dbReference>
<dbReference type="InterPro" id="IPR000772">
    <property type="entry name" value="Ricin_B_lectin"/>
</dbReference>
<keyword evidence="4" id="KW-1185">Reference proteome</keyword>
<feature type="domain" description="Ricin B lectin" evidence="2">
    <location>
        <begin position="29"/>
        <end position="90"/>
    </location>
</feature>
<sequence>MTAPVVQSKACIYLCFLITFVSTQTCYDNKWFTIRSVSTGLAVDGRDPTAIMLKNFDGSIYQQWKFQLGSKSGSYNVMNRASGNVLDINADEKYVTTTPLGCLDWWQIWCVFGDGRIASWQGGNLKAENDYVFDGARLGISGDKINATITQAFVVEEYV</sequence>
<gene>
    <name evidence="3" type="ORF">Zmor_001568</name>
</gene>
<dbReference type="Pfam" id="PF14200">
    <property type="entry name" value="RicinB_lectin_2"/>
    <property type="match status" value="1"/>
</dbReference>
<accession>A0AA38MT22</accession>
<dbReference type="EMBL" id="JALNTZ010000001">
    <property type="protein sequence ID" value="KAJ3666113.1"/>
    <property type="molecule type" value="Genomic_DNA"/>
</dbReference>
<dbReference type="CDD" id="cd00161">
    <property type="entry name" value="beta-trefoil_Ricin-like"/>
    <property type="match status" value="1"/>
</dbReference>
<feature type="signal peptide" evidence="1">
    <location>
        <begin position="1"/>
        <end position="23"/>
    </location>
</feature>
<dbReference type="InterPro" id="IPR035992">
    <property type="entry name" value="Ricin_B-like_lectins"/>
</dbReference>
<keyword evidence="1" id="KW-0732">Signal</keyword>